<sequence>MEPTFLTYKDFKAVDFFQDSRFTDSILTGDKEAQLFWAALAEVYPALAEEMAVAESWIVLIQSQRPYVGKRSAESRWKAVQDRLPSYARQQVRVRRIYQSLRWSAGIAALFLAVILIYEVSQFGTKQLGTTFGERREVLLPDASRIQLNSNSKLHYVRNWKTDKPREVWFEGEGMFQVKHTALKNRLRQNDLFVVHVGDLSLTVLGTTFNVKDRRGRIEVTLFEGSVRIQGDKGLDRMLLPGETFVYDEQAQAEQIVQKNVDGVSSWTRGELNVEHDNLANIIDVLEDNYGYQVILQDSSLLNKRLTGTIPVKSINDILFVLKHTMDVRIRVDNKQIFINPN</sequence>
<evidence type="ECO:0000313" key="5">
    <source>
        <dbReference type="Proteomes" id="UP001597525"/>
    </source>
</evidence>
<keyword evidence="5" id="KW-1185">Reference proteome</keyword>
<reference evidence="5" key="1">
    <citation type="journal article" date="2019" name="Int. J. Syst. Evol. Microbiol.">
        <title>The Global Catalogue of Microorganisms (GCM) 10K type strain sequencing project: providing services to taxonomists for standard genome sequencing and annotation.</title>
        <authorList>
            <consortium name="The Broad Institute Genomics Platform"/>
            <consortium name="The Broad Institute Genome Sequencing Center for Infectious Disease"/>
            <person name="Wu L."/>
            <person name="Ma J."/>
        </authorList>
    </citation>
    <scope>NUCLEOTIDE SEQUENCE [LARGE SCALE GENOMIC DNA]</scope>
    <source>
        <strain evidence="5">KCTC 22814</strain>
    </source>
</reference>
<protein>
    <submittedName>
        <fullName evidence="4">FecR family protein</fullName>
    </submittedName>
</protein>
<dbReference type="InterPro" id="IPR012373">
    <property type="entry name" value="Ferrdict_sens_TM"/>
</dbReference>
<feature type="domain" description="Protein FecR C-terminal" evidence="3">
    <location>
        <begin position="272"/>
        <end position="339"/>
    </location>
</feature>
<dbReference type="Gene3D" id="3.55.50.30">
    <property type="match status" value="1"/>
</dbReference>
<dbReference type="PANTHER" id="PTHR30273">
    <property type="entry name" value="PERIPLASMIC SIGNAL SENSOR AND SIGMA FACTOR ACTIVATOR FECR-RELATED"/>
    <property type="match status" value="1"/>
</dbReference>
<keyword evidence="1" id="KW-1133">Transmembrane helix</keyword>
<dbReference type="Proteomes" id="UP001597525">
    <property type="component" value="Unassembled WGS sequence"/>
</dbReference>
<dbReference type="Gene3D" id="2.60.120.1440">
    <property type="match status" value="1"/>
</dbReference>
<dbReference type="PIRSF" id="PIRSF018266">
    <property type="entry name" value="FecR"/>
    <property type="match status" value="1"/>
</dbReference>
<keyword evidence="1" id="KW-0472">Membrane</keyword>
<feature type="transmembrane region" description="Helical" evidence="1">
    <location>
        <begin position="100"/>
        <end position="118"/>
    </location>
</feature>
<name>A0ABW6BMY1_9SPHI</name>
<proteinExistence type="predicted"/>
<organism evidence="4 5">
    <name type="scientific">Sphingobacterium bambusae</name>
    <dbReference type="NCBI Taxonomy" id="662858"/>
    <lineage>
        <taxon>Bacteria</taxon>
        <taxon>Pseudomonadati</taxon>
        <taxon>Bacteroidota</taxon>
        <taxon>Sphingobacteriia</taxon>
        <taxon>Sphingobacteriales</taxon>
        <taxon>Sphingobacteriaceae</taxon>
        <taxon>Sphingobacterium</taxon>
    </lineage>
</organism>
<dbReference type="RefSeq" id="WP_320183486.1">
    <property type="nucleotide sequence ID" value="NZ_CP138332.1"/>
</dbReference>
<dbReference type="EMBL" id="JBHUPB010000015">
    <property type="protein sequence ID" value="MFD2970003.1"/>
    <property type="molecule type" value="Genomic_DNA"/>
</dbReference>
<evidence type="ECO:0000259" key="3">
    <source>
        <dbReference type="Pfam" id="PF16344"/>
    </source>
</evidence>
<accession>A0ABW6BMY1</accession>
<evidence type="ECO:0000259" key="2">
    <source>
        <dbReference type="Pfam" id="PF04773"/>
    </source>
</evidence>
<dbReference type="Pfam" id="PF16344">
    <property type="entry name" value="FecR_C"/>
    <property type="match status" value="1"/>
</dbReference>
<evidence type="ECO:0000313" key="4">
    <source>
        <dbReference type="EMBL" id="MFD2970003.1"/>
    </source>
</evidence>
<feature type="domain" description="FecR protein" evidence="2">
    <location>
        <begin position="129"/>
        <end position="228"/>
    </location>
</feature>
<dbReference type="InterPro" id="IPR032508">
    <property type="entry name" value="FecR_C"/>
</dbReference>
<keyword evidence="1" id="KW-0812">Transmembrane</keyword>
<gene>
    <name evidence="4" type="ORF">ACFS7Y_21615</name>
</gene>
<comment type="caution">
    <text evidence="4">The sequence shown here is derived from an EMBL/GenBank/DDBJ whole genome shotgun (WGS) entry which is preliminary data.</text>
</comment>
<dbReference type="Pfam" id="PF04773">
    <property type="entry name" value="FecR"/>
    <property type="match status" value="1"/>
</dbReference>
<evidence type="ECO:0000256" key="1">
    <source>
        <dbReference type="SAM" id="Phobius"/>
    </source>
</evidence>
<dbReference type="InterPro" id="IPR006860">
    <property type="entry name" value="FecR"/>
</dbReference>
<dbReference type="PANTHER" id="PTHR30273:SF2">
    <property type="entry name" value="PROTEIN FECR"/>
    <property type="match status" value="1"/>
</dbReference>